<accession>A0ABN9AGY1</accession>
<feature type="non-terminal residue" evidence="1">
    <location>
        <position position="60"/>
    </location>
</feature>
<comment type="caution">
    <text evidence="1">The sequence shown here is derived from an EMBL/GenBank/DDBJ whole genome shotgun (WGS) entry which is preliminary data.</text>
</comment>
<organism evidence="1 2">
    <name type="scientific">Staurois parvus</name>
    <dbReference type="NCBI Taxonomy" id="386267"/>
    <lineage>
        <taxon>Eukaryota</taxon>
        <taxon>Metazoa</taxon>
        <taxon>Chordata</taxon>
        <taxon>Craniata</taxon>
        <taxon>Vertebrata</taxon>
        <taxon>Euteleostomi</taxon>
        <taxon>Amphibia</taxon>
        <taxon>Batrachia</taxon>
        <taxon>Anura</taxon>
        <taxon>Neobatrachia</taxon>
        <taxon>Ranoidea</taxon>
        <taxon>Ranidae</taxon>
        <taxon>Staurois</taxon>
    </lineage>
</organism>
<protein>
    <submittedName>
        <fullName evidence="1">Uncharacterized protein</fullName>
    </submittedName>
</protein>
<sequence>MKGHYSLHTDTNDGALLLPLTPIILTSLHRHLPISCLPSPAALLLFTGSSCSLTRSSIFA</sequence>
<keyword evidence="2" id="KW-1185">Reference proteome</keyword>
<evidence type="ECO:0000313" key="2">
    <source>
        <dbReference type="Proteomes" id="UP001162483"/>
    </source>
</evidence>
<gene>
    <name evidence="1" type="ORF">SPARVUS_LOCUS811763</name>
</gene>
<name>A0ABN9AGY1_9NEOB</name>
<proteinExistence type="predicted"/>
<evidence type="ECO:0000313" key="1">
    <source>
        <dbReference type="EMBL" id="CAI9535239.1"/>
    </source>
</evidence>
<dbReference type="Proteomes" id="UP001162483">
    <property type="component" value="Unassembled WGS sequence"/>
</dbReference>
<reference evidence="1" key="1">
    <citation type="submission" date="2023-05" db="EMBL/GenBank/DDBJ databases">
        <authorList>
            <person name="Stuckert A."/>
        </authorList>
    </citation>
    <scope>NUCLEOTIDE SEQUENCE</scope>
</reference>
<dbReference type="EMBL" id="CATNWA010000250">
    <property type="protein sequence ID" value="CAI9535239.1"/>
    <property type="molecule type" value="Genomic_DNA"/>
</dbReference>